<evidence type="ECO:0000256" key="1">
    <source>
        <dbReference type="ARBA" id="ARBA00023015"/>
    </source>
</evidence>
<dbReference type="SUPFAM" id="SSF51306">
    <property type="entry name" value="LexA/Signal peptidase"/>
    <property type="match status" value="1"/>
</dbReference>
<keyword evidence="6" id="KW-1185">Reference proteome</keyword>
<keyword evidence="1" id="KW-0805">Transcription regulation</keyword>
<accession>A0ABU7LPA4</accession>
<dbReference type="EMBL" id="JAZDRP010000002">
    <property type="protein sequence ID" value="MEE2525429.1"/>
    <property type="molecule type" value="Genomic_DNA"/>
</dbReference>
<dbReference type="PANTHER" id="PTHR40661">
    <property type="match status" value="1"/>
</dbReference>
<organism evidence="5 6">
    <name type="scientific">Hyphobacterium lacteum</name>
    <dbReference type="NCBI Taxonomy" id="3116575"/>
    <lineage>
        <taxon>Bacteria</taxon>
        <taxon>Pseudomonadati</taxon>
        <taxon>Pseudomonadota</taxon>
        <taxon>Alphaproteobacteria</taxon>
        <taxon>Maricaulales</taxon>
        <taxon>Maricaulaceae</taxon>
        <taxon>Hyphobacterium</taxon>
    </lineage>
</organism>
<dbReference type="RefSeq" id="WP_330198092.1">
    <property type="nucleotide sequence ID" value="NZ_JAZDRP010000002.1"/>
</dbReference>
<evidence type="ECO:0000313" key="6">
    <source>
        <dbReference type="Proteomes" id="UP001354971"/>
    </source>
</evidence>
<evidence type="ECO:0000259" key="4">
    <source>
        <dbReference type="Pfam" id="PF00717"/>
    </source>
</evidence>
<dbReference type="Proteomes" id="UP001354971">
    <property type="component" value="Unassembled WGS sequence"/>
</dbReference>
<dbReference type="Pfam" id="PF00717">
    <property type="entry name" value="Peptidase_S24"/>
    <property type="match status" value="1"/>
</dbReference>
<dbReference type="InterPro" id="IPR036286">
    <property type="entry name" value="LexA/Signal_pep-like_sf"/>
</dbReference>
<reference evidence="5 6" key="1">
    <citation type="submission" date="2024-01" db="EMBL/GenBank/DDBJ databases">
        <title>Hyphobacterium bacterium isolated from marine sediment.</title>
        <authorList>
            <person name="Zhao S."/>
        </authorList>
    </citation>
    <scope>NUCLEOTIDE SEQUENCE [LARGE SCALE GENOMIC DNA]</scope>
    <source>
        <strain evidence="6">HN65</strain>
    </source>
</reference>
<dbReference type="InterPro" id="IPR015927">
    <property type="entry name" value="Peptidase_S24_S26A/B/C"/>
</dbReference>
<comment type="caution">
    <text evidence="5">The sequence shown here is derived from an EMBL/GenBank/DDBJ whole genome shotgun (WGS) entry which is preliminary data.</text>
</comment>
<keyword evidence="2" id="KW-0238">DNA-binding</keyword>
<dbReference type="CDD" id="cd06529">
    <property type="entry name" value="S24_LexA-like"/>
    <property type="match status" value="1"/>
</dbReference>
<dbReference type="PANTHER" id="PTHR40661:SF3">
    <property type="entry name" value="FELS-1 PROPHAGE TRANSCRIPTIONAL REGULATOR"/>
    <property type="match status" value="1"/>
</dbReference>
<evidence type="ECO:0000256" key="2">
    <source>
        <dbReference type="ARBA" id="ARBA00023125"/>
    </source>
</evidence>
<evidence type="ECO:0000313" key="5">
    <source>
        <dbReference type="EMBL" id="MEE2525429.1"/>
    </source>
</evidence>
<keyword evidence="3" id="KW-0804">Transcription</keyword>
<dbReference type="InterPro" id="IPR039418">
    <property type="entry name" value="LexA-like"/>
</dbReference>
<sequence>MLTHNQIWKGVDRLAARAGLTTSGLARRAGLDPTTFNASKRMSADGSRPRWPSTESIAKALAAVRVDFEDFAVLASGAAQTRSVPLIGFAQAGNDGFFDDAGYPVGEGWEDVVFPGVEDAHAYALEISGDSMLPVFRDGDRVVIAPGELPRKGDRVVVRTIDGEVMAKELARFTEGGLELASLNPDYPDRRLDASEISWIARIVWASQ</sequence>
<gene>
    <name evidence="5" type="ORF">V0U79_03550</name>
</gene>
<protein>
    <submittedName>
        <fullName evidence="5">Helix-turn-helix transcriptional regulator</fullName>
    </submittedName>
</protein>
<dbReference type="Gene3D" id="2.10.109.10">
    <property type="entry name" value="Umud Fragment, subunit A"/>
    <property type="match status" value="1"/>
</dbReference>
<evidence type="ECO:0000256" key="3">
    <source>
        <dbReference type="ARBA" id="ARBA00023163"/>
    </source>
</evidence>
<feature type="domain" description="Peptidase S24/S26A/S26B/S26C" evidence="4">
    <location>
        <begin position="85"/>
        <end position="204"/>
    </location>
</feature>
<name>A0ABU7LPA4_9PROT</name>
<proteinExistence type="predicted"/>